<protein>
    <recommendedName>
        <fullName evidence="5">F-box domain-containing protein</fullName>
    </recommendedName>
</protein>
<dbReference type="PANTHER" id="PTHR13318:SF265">
    <property type="entry name" value="F-BOX DOMAIN-CONTAINING PROTEIN"/>
    <property type="match status" value="1"/>
</dbReference>
<evidence type="ECO:0000313" key="3">
    <source>
        <dbReference type="EMBL" id="WWC62760.1"/>
    </source>
</evidence>
<sequence>MPPKQTASASSKRSNPTSSKSSPRKKQKPSNTSKAKRLIKVQRSVWNSKDDWDQLVSDSALSTSSVSTRSPRLRGLPTLVKCAVNSISRGFKRLWEIDEGYSFNIAWDFLPPHLKSEVREMVFKWWGSFLTLKILSEVFLVPPHLYLPGELLPSIASANHLKVFIPAPETQAAYTSFTLKHASKATDVGIASVLYHLPNLQSVNLKGCSLASSRTVQTILKRCDGLKKINLKGTKVTEADLKALLDKFGKQLEVFKVDEDVFDDINNTFSSLPFPRITHLSLPGTLLNAPHQNPRYRSSLVGHPQPRATPAGSLIQWSTFDEVFPALTHLCLDGLLIPEDTTILLNSGIEKLDLGSGGPPVPIGSLIRLIESHKDTLKFLSIGHIRSKAASEAEFRRLGEVLGRCTKLEVFKFVTDQHGSRDAICDAGLSRFSNLVYSPGLTGSWSKSLKVLSLSVPQIIESSVFFPYDDGQSAQAEETSPLEHLELPSASIDNTQVFAVALSRFTKLRTLDLSWTTITDDDMKVILEACPLLSRVDLTSCRGIDVRHRRNIFKVKF</sequence>
<dbReference type="OrthoDB" id="550575at2759"/>
<feature type="compositionally biased region" description="Low complexity" evidence="1">
    <location>
        <begin position="7"/>
        <end position="21"/>
    </location>
</feature>
<dbReference type="SMART" id="SM00367">
    <property type="entry name" value="LRR_CC"/>
    <property type="match status" value="4"/>
</dbReference>
<dbReference type="PANTHER" id="PTHR13318">
    <property type="entry name" value="PARTNER OF PAIRED, ISOFORM B-RELATED"/>
    <property type="match status" value="1"/>
</dbReference>
<reference evidence="3" key="2">
    <citation type="submission" date="2013-07" db="EMBL/GenBank/DDBJ databases">
        <authorList>
            <consortium name="The Broad Institute Genome Sequencing Platform"/>
            <person name="Cuomo C."/>
            <person name="Litvintseva A."/>
            <person name="Chen Y."/>
            <person name="Heitman J."/>
            <person name="Sun S."/>
            <person name="Springer D."/>
            <person name="Dromer F."/>
            <person name="Young S.K."/>
            <person name="Zeng Q."/>
            <person name="Gargeya S."/>
            <person name="Fitzgerald M."/>
            <person name="Abouelleil A."/>
            <person name="Alvarado L."/>
            <person name="Berlin A.M."/>
            <person name="Chapman S.B."/>
            <person name="Dewar J."/>
            <person name="Goldberg J."/>
            <person name="Griggs A."/>
            <person name="Gujja S."/>
            <person name="Hansen M."/>
            <person name="Howarth C."/>
            <person name="Imamovic A."/>
            <person name="Larimer J."/>
            <person name="McCowan C."/>
            <person name="Murphy C."/>
            <person name="Pearson M."/>
            <person name="Priest M."/>
            <person name="Roberts A."/>
            <person name="Saif S."/>
            <person name="Shea T."/>
            <person name="Sykes S."/>
            <person name="Wortman J."/>
            <person name="Nusbaum C."/>
            <person name="Birren B."/>
        </authorList>
    </citation>
    <scope>NUCLEOTIDE SEQUENCE</scope>
    <source>
        <strain evidence="3">CBS 10117</strain>
    </source>
</reference>
<dbReference type="InterPro" id="IPR006553">
    <property type="entry name" value="Leu-rich_rpt_Cys-con_subtyp"/>
</dbReference>
<reference evidence="3" key="3">
    <citation type="submission" date="2024-02" db="EMBL/GenBank/DDBJ databases">
        <title>Comparative genomics of Cryptococcus and Kwoniella reveals pathogenesis evolution and contrasting modes of karyotype evolution via chromosome fusion or intercentromeric recombination.</title>
        <authorList>
            <person name="Coelho M.A."/>
            <person name="David-Palma M."/>
            <person name="Shea T."/>
            <person name="Bowers K."/>
            <person name="McGinley-Smith S."/>
            <person name="Mohammad A.W."/>
            <person name="Gnirke A."/>
            <person name="Yurkov A.M."/>
            <person name="Nowrousian M."/>
            <person name="Sun S."/>
            <person name="Cuomo C.A."/>
            <person name="Heitman J."/>
        </authorList>
    </citation>
    <scope>NUCLEOTIDE SEQUENCE</scope>
    <source>
        <strain evidence="3">CBS 10117</strain>
    </source>
</reference>
<dbReference type="AlphaFoldDB" id="A0A1A6A2Q9"/>
<feature type="region of interest" description="Disordered" evidence="1">
    <location>
        <begin position="1"/>
        <end position="37"/>
    </location>
</feature>
<dbReference type="GO" id="GO:0031146">
    <property type="term" value="P:SCF-dependent proteasomal ubiquitin-dependent protein catabolic process"/>
    <property type="evidence" value="ECO:0007669"/>
    <property type="project" value="TreeGrafter"/>
</dbReference>
<organism evidence="2">
    <name type="scientific">Kwoniella dejecticola CBS 10117</name>
    <dbReference type="NCBI Taxonomy" id="1296121"/>
    <lineage>
        <taxon>Eukaryota</taxon>
        <taxon>Fungi</taxon>
        <taxon>Dikarya</taxon>
        <taxon>Basidiomycota</taxon>
        <taxon>Agaricomycotina</taxon>
        <taxon>Tremellomycetes</taxon>
        <taxon>Tremellales</taxon>
        <taxon>Cryptococcaceae</taxon>
        <taxon>Kwoniella</taxon>
    </lineage>
</organism>
<evidence type="ECO:0000313" key="4">
    <source>
        <dbReference type="Proteomes" id="UP000078595"/>
    </source>
</evidence>
<dbReference type="STRING" id="1296121.A0A1A6A2Q9"/>
<dbReference type="InterPro" id="IPR032675">
    <property type="entry name" value="LRR_dom_sf"/>
</dbReference>
<dbReference type="GeneID" id="28968895"/>
<evidence type="ECO:0000256" key="1">
    <source>
        <dbReference type="SAM" id="MobiDB-lite"/>
    </source>
</evidence>
<evidence type="ECO:0008006" key="5">
    <source>
        <dbReference type="Google" id="ProtNLM"/>
    </source>
</evidence>
<accession>A0A1A6A2Q9</accession>
<dbReference type="VEuPathDB" id="FungiDB:I303_05196"/>
<keyword evidence="4" id="KW-1185">Reference proteome</keyword>
<name>A0A1A6A2Q9_9TREE</name>
<feature type="compositionally biased region" description="Basic residues" evidence="1">
    <location>
        <begin position="22"/>
        <end position="37"/>
    </location>
</feature>
<dbReference type="RefSeq" id="XP_018262180.1">
    <property type="nucleotide sequence ID" value="XM_018408489.1"/>
</dbReference>
<reference evidence="2" key="1">
    <citation type="submission" date="2013-07" db="EMBL/GenBank/DDBJ databases">
        <title>The Genome Sequence of Cryptococcus dejecticola CBS10117.</title>
        <authorList>
            <consortium name="The Broad Institute Genome Sequencing Platform"/>
            <person name="Cuomo C."/>
            <person name="Litvintseva A."/>
            <person name="Chen Y."/>
            <person name="Heitman J."/>
            <person name="Sun S."/>
            <person name="Springer D."/>
            <person name="Dromer F."/>
            <person name="Young S.K."/>
            <person name="Zeng Q."/>
            <person name="Gargeya S."/>
            <person name="Fitzgerald M."/>
            <person name="Abouelleil A."/>
            <person name="Alvarado L."/>
            <person name="Berlin A.M."/>
            <person name="Chapman S.B."/>
            <person name="Dewar J."/>
            <person name="Goldberg J."/>
            <person name="Griggs A."/>
            <person name="Gujja S."/>
            <person name="Hansen M."/>
            <person name="Howarth C."/>
            <person name="Imamovic A."/>
            <person name="Larimer J."/>
            <person name="McCowan C."/>
            <person name="Murphy C."/>
            <person name="Pearson M."/>
            <person name="Priest M."/>
            <person name="Roberts A."/>
            <person name="Saif S."/>
            <person name="Shea T."/>
            <person name="Sykes S."/>
            <person name="Wortman J."/>
            <person name="Nusbaum C."/>
            <person name="Birren B."/>
        </authorList>
    </citation>
    <scope>NUCLEOTIDE SEQUENCE [LARGE SCALE GENOMIC DNA]</scope>
    <source>
        <strain evidence="2">CBS 10117</strain>
    </source>
</reference>
<dbReference type="EMBL" id="CP144535">
    <property type="protein sequence ID" value="WWC62760.1"/>
    <property type="molecule type" value="Genomic_DNA"/>
</dbReference>
<dbReference type="Gene3D" id="3.80.10.10">
    <property type="entry name" value="Ribonuclease Inhibitor"/>
    <property type="match status" value="1"/>
</dbReference>
<gene>
    <name evidence="2" type="ORF">I303_05196</name>
    <name evidence="3" type="ORF">I303_105357</name>
</gene>
<dbReference type="SUPFAM" id="SSF52047">
    <property type="entry name" value="RNI-like"/>
    <property type="match status" value="1"/>
</dbReference>
<dbReference type="GO" id="GO:0019005">
    <property type="term" value="C:SCF ubiquitin ligase complex"/>
    <property type="evidence" value="ECO:0007669"/>
    <property type="project" value="TreeGrafter"/>
</dbReference>
<evidence type="ECO:0000313" key="2">
    <source>
        <dbReference type="EMBL" id="OBR84338.1"/>
    </source>
</evidence>
<dbReference type="KEGG" id="kdj:28968895"/>
<proteinExistence type="predicted"/>
<dbReference type="EMBL" id="KI894032">
    <property type="protein sequence ID" value="OBR84338.1"/>
    <property type="molecule type" value="Genomic_DNA"/>
</dbReference>
<dbReference type="Proteomes" id="UP000078595">
    <property type="component" value="Chromosome 6"/>
</dbReference>